<dbReference type="Proteomes" id="UP000262825">
    <property type="component" value="Unassembled WGS sequence"/>
</dbReference>
<accession>A0A376B3H2</accession>
<feature type="region of interest" description="Disordered" evidence="1">
    <location>
        <begin position="465"/>
        <end position="484"/>
    </location>
</feature>
<dbReference type="SUPFAM" id="SSF82708">
    <property type="entry name" value="R3H domain"/>
    <property type="match status" value="1"/>
</dbReference>
<dbReference type="CDD" id="cd02642">
    <property type="entry name" value="R3H_encore_like"/>
    <property type="match status" value="1"/>
</dbReference>
<evidence type="ECO:0000313" key="3">
    <source>
        <dbReference type="Proteomes" id="UP000262825"/>
    </source>
</evidence>
<feature type="region of interest" description="Disordered" evidence="1">
    <location>
        <begin position="151"/>
        <end position="183"/>
    </location>
</feature>
<dbReference type="AlphaFoldDB" id="A0A376B3H2"/>
<gene>
    <name evidence="2" type="ORF">SCODWIG_00962</name>
</gene>
<evidence type="ECO:0000313" key="2">
    <source>
        <dbReference type="EMBL" id="SSD59201.1"/>
    </source>
</evidence>
<feature type="region of interest" description="Disordered" evidence="1">
    <location>
        <begin position="400"/>
        <end position="423"/>
    </location>
</feature>
<dbReference type="GO" id="GO:0003676">
    <property type="term" value="F:nucleic acid binding"/>
    <property type="evidence" value="ECO:0007669"/>
    <property type="project" value="InterPro"/>
</dbReference>
<protein>
    <recommendedName>
        <fullName evidence="4">R3H domain-containing protein</fullName>
    </recommendedName>
</protein>
<dbReference type="EMBL" id="UFAJ01000105">
    <property type="protein sequence ID" value="SSD59201.1"/>
    <property type="molecule type" value="Genomic_DNA"/>
</dbReference>
<organism evidence="2 3">
    <name type="scientific">Saccharomycodes ludwigii</name>
    <dbReference type="NCBI Taxonomy" id="36035"/>
    <lineage>
        <taxon>Eukaryota</taxon>
        <taxon>Fungi</taxon>
        <taxon>Dikarya</taxon>
        <taxon>Ascomycota</taxon>
        <taxon>Saccharomycotina</taxon>
        <taxon>Saccharomycetes</taxon>
        <taxon>Saccharomycodales</taxon>
        <taxon>Saccharomycodaceae</taxon>
        <taxon>Saccharomycodes</taxon>
    </lineage>
</organism>
<evidence type="ECO:0008006" key="4">
    <source>
        <dbReference type="Google" id="ProtNLM"/>
    </source>
</evidence>
<proteinExistence type="predicted"/>
<feature type="compositionally biased region" description="Basic and acidic residues" evidence="1">
    <location>
        <begin position="168"/>
        <end position="183"/>
    </location>
</feature>
<keyword evidence="3" id="KW-1185">Reference proteome</keyword>
<sequence length="741" mass="84677">MYDKLTSPIKLALVKDEDRDFVLSLEASILNFIKSNDDTDNNPITDHNCAGIIAKKDENNHVECLYLEPNLNSYYRLLSHQIAEYYGLQHFLIKRKNLIMLKKRKTENDSSQSLVLPDKLRDISIANLKKELITNGYYTVQNELNNTTAITSSKKDIQENDQSAVKNKNVEYRSDSPQPHDFETSSYKIELQERQQIYYTDNYINANSSNGNKRGGNYISINGYSSKNNHENNISKINNNNGMVSNNKAHAYQKYYSGTVTNKTKNYCNNNNLNYKHMSLNNTNTNTFLNSQNQMWVPMVYQHRAPIPIIQTVMPQHNKNITDTRHFIPIRLNNNANTVISSTPYSSYSPVNSEHVLSHSSTSMRLLNVMSQDTDIGTISEIDHQNENRFEVLEQEQGKFVTNSESHNIGDVDAGDNGNTKNVENKKTSFVLESNNNKNIDKNVKNDTTITFNSVHDVSLGTNESYKKVTGDDSDSTGSSDGNNGGISCASSTSSGNSSFNNTSYNYQEYAYCGRNYDINNNDGVYQYHYPYNKGKINYKQDCRNGYKNNYKNKNIKSAYYNNNNNAIYNCNTFPSNNNNGSNQENFMYFRHPNFQQQQQQQQQMSNFFPIQMLSVSSLSSVPPLSFGMVLPSTFVPVSSNNMPNNIVYNNSNFDFAKTRIGYYGQFATNTSGITSNTNTYYYNSHVHTCDNRFAMKYGNYYYNDNIRNNFGRNNIKLSSKQGHNRNDGNIFYTSEKIVQE</sequence>
<dbReference type="InterPro" id="IPR036867">
    <property type="entry name" value="R3H_dom_sf"/>
</dbReference>
<dbReference type="Gene3D" id="3.30.1370.50">
    <property type="entry name" value="R3H-like domain"/>
    <property type="match status" value="1"/>
</dbReference>
<reference evidence="3" key="1">
    <citation type="submission" date="2018-06" db="EMBL/GenBank/DDBJ databases">
        <authorList>
            <person name="Guldener U."/>
        </authorList>
    </citation>
    <scope>NUCLEOTIDE SEQUENCE [LARGE SCALE GENOMIC DNA]</scope>
    <source>
        <strain evidence="3">UTAD17</strain>
    </source>
</reference>
<evidence type="ECO:0000256" key="1">
    <source>
        <dbReference type="SAM" id="MobiDB-lite"/>
    </source>
</evidence>
<dbReference type="VEuPathDB" id="FungiDB:SCODWIG_00962"/>
<name>A0A376B3H2_9ASCO</name>